<comment type="caution">
    <text evidence="1">The sequence shown here is derived from an EMBL/GenBank/DDBJ whole genome shotgun (WGS) entry which is preliminary data.</text>
</comment>
<sequence>MISRDDEGRSGYWPSRMPARSRCSCYCIARPVAVPDVMMLAESNAGQISLIGLLPPLAPWLWLDVVMRAESNAGQISLLVLLHRSPRGCCWT</sequence>
<dbReference type="AlphaFoldDB" id="A0A6G0JGV2"/>
<name>A0A6G0JGV2_9STRA</name>
<proteinExistence type="predicted"/>
<accession>A0A6G0JGV2</accession>
<reference evidence="1 2" key="1">
    <citation type="submission" date="2018-09" db="EMBL/GenBank/DDBJ databases">
        <title>Genomic investigation of the strawberry pathogen Phytophthora fragariae indicates pathogenicity is determined by transcriptional variation in three key races.</title>
        <authorList>
            <person name="Adams T.M."/>
            <person name="Armitage A.D."/>
            <person name="Sobczyk M.K."/>
            <person name="Bates H.J."/>
            <person name="Dunwell J.M."/>
            <person name="Nellist C.F."/>
            <person name="Harrison R.J."/>
        </authorList>
    </citation>
    <scope>NUCLEOTIDE SEQUENCE [LARGE SCALE GENOMIC DNA]</scope>
    <source>
        <strain evidence="1 2">ONT-3</strain>
    </source>
</reference>
<dbReference type="Proteomes" id="UP000488956">
    <property type="component" value="Unassembled WGS sequence"/>
</dbReference>
<gene>
    <name evidence="1" type="ORF">PF010_g31666</name>
</gene>
<evidence type="ECO:0000313" key="1">
    <source>
        <dbReference type="EMBL" id="KAE9056701.1"/>
    </source>
</evidence>
<organism evidence="1 2">
    <name type="scientific">Phytophthora fragariae</name>
    <dbReference type="NCBI Taxonomy" id="53985"/>
    <lineage>
        <taxon>Eukaryota</taxon>
        <taxon>Sar</taxon>
        <taxon>Stramenopiles</taxon>
        <taxon>Oomycota</taxon>
        <taxon>Peronosporomycetes</taxon>
        <taxon>Peronosporales</taxon>
        <taxon>Peronosporaceae</taxon>
        <taxon>Phytophthora</taxon>
    </lineage>
</organism>
<dbReference type="EMBL" id="QXFX01007584">
    <property type="protein sequence ID" value="KAE9056701.1"/>
    <property type="molecule type" value="Genomic_DNA"/>
</dbReference>
<protein>
    <submittedName>
        <fullName evidence="1">Uncharacterized protein</fullName>
    </submittedName>
</protein>
<evidence type="ECO:0000313" key="2">
    <source>
        <dbReference type="Proteomes" id="UP000488956"/>
    </source>
</evidence>